<organism evidence="2 3">
    <name type="scientific">Lymnaea stagnalis</name>
    <name type="common">Great pond snail</name>
    <name type="synonym">Helix stagnalis</name>
    <dbReference type="NCBI Taxonomy" id="6523"/>
    <lineage>
        <taxon>Eukaryota</taxon>
        <taxon>Metazoa</taxon>
        <taxon>Spiralia</taxon>
        <taxon>Lophotrochozoa</taxon>
        <taxon>Mollusca</taxon>
        <taxon>Gastropoda</taxon>
        <taxon>Heterobranchia</taxon>
        <taxon>Euthyneura</taxon>
        <taxon>Panpulmonata</taxon>
        <taxon>Hygrophila</taxon>
        <taxon>Lymnaeoidea</taxon>
        <taxon>Lymnaeidae</taxon>
        <taxon>Lymnaea</taxon>
    </lineage>
</organism>
<dbReference type="Gene3D" id="3.40.630.10">
    <property type="entry name" value="Zn peptidases"/>
    <property type="match status" value="1"/>
</dbReference>
<proteinExistence type="predicted"/>
<accession>A0AAV2H7Z2</accession>
<evidence type="ECO:0000313" key="3">
    <source>
        <dbReference type="Proteomes" id="UP001497497"/>
    </source>
</evidence>
<dbReference type="Pfam" id="PF01546">
    <property type="entry name" value="Peptidase_M20"/>
    <property type="match status" value="1"/>
</dbReference>
<evidence type="ECO:0008006" key="4">
    <source>
        <dbReference type="Google" id="ProtNLM"/>
    </source>
</evidence>
<name>A0AAV2H7Z2_LYMST</name>
<protein>
    <recommendedName>
        <fullName evidence="4">Aminoacylase-1</fullName>
    </recommendedName>
</protein>
<dbReference type="InterPro" id="IPR002933">
    <property type="entry name" value="Peptidase_M20"/>
</dbReference>
<reference evidence="2 3" key="1">
    <citation type="submission" date="2024-04" db="EMBL/GenBank/DDBJ databases">
        <authorList>
            <consortium name="Genoscope - CEA"/>
            <person name="William W."/>
        </authorList>
    </citation>
    <scope>NUCLEOTIDE SEQUENCE [LARGE SCALE GENOMIC DNA]</scope>
</reference>
<dbReference type="InterPro" id="IPR001261">
    <property type="entry name" value="ArgE/DapE_CS"/>
</dbReference>
<evidence type="ECO:0000256" key="1">
    <source>
        <dbReference type="ARBA" id="ARBA00022801"/>
    </source>
</evidence>
<dbReference type="SUPFAM" id="SSF53187">
    <property type="entry name" value="Zn-dependent exopeptidases"/>
    <property type="match status" value="1"/>
</dbReference>
<dbReference type="PANTHER" id="PTHR45892">
    <property type="entry name" value="AMINOACYLASE-1"/>
    <property type="match status" value="1"/>
</dbReference>
<dbReference type="EMBL" id="CAXITT010000029">
    <property type="protein sequence ID" value="CAL1528246.1"/>
    <property type="molecule type" value="Genomic_DNA"/>
</dbReference>
<keyword evidence="3" id="KW-1185">Reference proteome</keyword>
<comment type="caution">
    <text evidence="2">The sequence shown here is derived from an EMBL/GenBank/DDBJ whole genome shotgun (WGS) entry which is preliminary data.</text>
</comment>
<dbReference type="InterPro" id="IPR052083">
    <property type="entry name" value="Aminoacylase-1_M20A"/>
</dbReference>
<sequence length="109" mass="12490">MDREENESVSRFREYLRINTMQPNPDYDAALCFLQKQASEIGMEFKILESGIEGKPIGLMTLQGLKPELRSILLTSHMDVVPVFPEKWTHEPFSADKDEKGNIYARGSQ</sequence>
<dbReference type="Proteomes" id="UP001497497">
    <property type="component" value="Unassembled WGS sequence"/>
</dbReference>
<evidence type="ECO:0000313" key="2">
    <source>
        <dbReference type="EMBL" id="CAL1528246.1"/>
    </source>
</evidence>
<keyword evidence="1" id="KW-0378">Hydrolase</keyword>
<feature type="non-terminal residue" evidence="2">
    <location>
        <position position="109"/>
    </location>
</feature>
<dbReference type="PANTHER" id="PTHR45892:SF1">
    <property type="entry name" value="AMINOACYLASE-1"/>
    <property type="match status" value="1"/>
</dbReference>
<dbReference type="GO" id="GO:0004046">
    <property type="term" value="F:aminoacylase activity"/>
    <property type="evidence" value="ECO:0007669"/>
    <property type="project" value="TreeGrafter"/>
</dbReference>
<gene>
    <name evidence="2" type="ORF">GSLYS_00002416001</name>
</gene>
<dbReference type="PROSITE" id="PS00758">
    <property type="entry name" value="ARGE_DAPE_CPG2_1"/>
    <property type="match status" value="1"/>
</dbReference>
<dbReference type="AlphaFoldDB" id="A0AAV2H7Z2"/>